<proteinExistence type="predicted"/>
<feature type="region of interest" description="Disordered" evidence="1">
    <location>
        <begin position="200"/>
        <end position="221"/>
    </location>
</feature>
<feature type="domain" description="KIB1-4 beta-propeller" evidence="2">
    <location>
        <begin position="10"/>
        <end position="156"/>
    </location>
</feature>
<gene>
    <name evidence="3" type="ORF">RND71_042414</name>
</gene>
<dbReference type="EMBL" id="JAVYJV010000024">
    <property type="protein sequence ID" value="KAK4337927.1"/>
    <property type="molecule type" value="Genomic_DNA"/>
</dbReference>
<evidence type="ECO:0000256" key="1">
    <source>
        <dbReference type="SAM" id="MobiDB-lite"/>
    </source>
</evidence>
<reference evidence="3" key="1">
    <citation type="submission" date="2023-12" db="EMBL/GenBank/DDBJ databases">
        <title>Genome assembly of Anisodus tanguticus.</title>
        <authorList>
            <person name="Wang Y.-J."/>
        </authorList>
    </citation>
    <scope>NUCLEOTIDE SEQUENCE</scope>
    <source>
        <strain evidence="3">KB-2021</strain>
        <tissue evidence="3">Leaf</tissue>
    </source>
</reference>
<organism evidence="3 4">
    <name type="scientific">Anisodus tanguticus</name>
    <dbReference type="NCBI Taxonomy" id="243964"/>
    <lineage>
        <taxon>Eukaryota</taxon>
        <taxon>Viridiplantae</taxon>
        <taxon>Streptophyta</taxon>
        <taxon>Embryophyta</taxon>
        <taxon>Tracheophyta</taxon>
        <taxon>Spermatophyta</taxon>
        <taxon>Magnoliopsida</taxon>
        <taxon>eudicotyledons</taxon>
        <taxon>Gunneridae</taxon>
        <taxon>Pentapetalae</taxon>
        <taxon>asterids</taxon>
        <taxon>lamiids</taxon>
        <taxon>Solanales</taxon>
        <taxon>Solanaceae</taxon>
        <taxon>Solanoideae</taxon>
        <taxon>Hyoscyameae</taxon>
        <taxon>Anisodus</taxon>
    </lineage>
</organism>
<evidence type="ECO:0000313" key="3">
    <source>
        <dbReference type="EMBL" id="KAK4337927.1"/>
    </source>
</evidence>
<dbReference type="PANTHER" id="PTHR47123:SF12">
    <property type="entry name" value="F-BOX DOMAIN-CONTAINING PROTEIN"/>
    <property type="match status" value="1"/>
</dbReference>
<feature type="compositionally biased region" description="Low complexity" evidence="1">
    <location>
        <begin position="204"/>
        <end position="214"/>
    </location>
</feature>
<keyword evidence="4" id="KW-1185">Reference proteome</keyword>
<dbReference type="Proteomes" id="UP001291623">
    <property type="component" value="Unassembled WGS sequence"/>
</dbReference>
<evidence type="ECO:0000259" key="2">
    <source>
        <dbReference type="Pfam" id="PF03478"/>
    </source>
</evidence>
<comment type="caution">
    <text evidence="3">The sequence shown here is derived from an EMBL/GenBank/DDBJ whole genome shotgun (WGS) entry which is preliminary data.</text>
</comment>
<dbReference type="PANTHER" id="PTHR47123">
    <property type="entry name" value="F-BOX PROTEIN SKIP23"/>
    <property type="match status" value="1"/>
</dbReference>
<sequence length="221" mass="25317">MEIGIWDDLFCLKSGDEKWTRLEDFGSRNIADIIVYKGNFYSVNQNGETMKYDPSSFNETNVCSTINYDANKVSSSLFNEWGSKKRLVESCGQLFLVDMFLDMDVKRELRSSDPSWFIPMEIKIHRLDDVLREWIAVHTLDDRIFFAGDDCCFSGELPSNYYDDDFEEDFFGGCLYSDDDDYDVDGGGVKLSTNDDKIDRNDIGSKSSSGLSEELNLDIKD</sequence>
<dbReference type="AlphaFoldDB" id="A0AAE1UP41"/>
<protein>
    <recommendedName>
        <fullName evidence="2">KIB1-4 beta-propeller domain-containing protein</fullName>
    </recommendedName>
</protein>
<name>A0AAE1UP41_9SOLA</name>
<dbReference type="InterPro" id="IPR005174">
    <property type="entry name" value="KIB1-4_b-propeller"/>
</dbReference>
<dbReference type="Pfam" id="PF03478">
    <property type="entry name" value="Beta-prop_KIB1-4"/>
    <property type="match status" value="1"/>
</dbReference>
<accession>A0AAE1UP41</accession>
<evidence type="ECO:0000313" key="4">
    <source>
        <dbReference type="Proteomes" id="UP001291623"/>
    </source>
</evidence>
<dbReference type="InterPro" id="IPR051304">
    <property type="entry name" value="SCF_F-box_domain"/>
</dbReference>